<dbReference type="Gene3D" id="3.20.20.370">
    <property type="entry name" value="Glycoside hydrolase/deacetylase"/>
    <property type="match status" value="1"/>
</dbReference>
<dbReference type="GO" id="GO:0005975">
    <property type="term" value="P:carbohydrate metabolic process"/>
    <property type="evidence" value="ECO:0007669"/>
    <property type="project" value="InterPro"/>
</dbReference>
<comment type="function">
    <text evidence="1">Is involved in generating a small heat-stable compound (Nod), an acylated oligomer of N-acetylglucosamine, that stimulates mitosis in various plant protoplasts.</text>
</comment>
<dbReference type="PANTHER" id="PTHR34216:SF3">
    <property type="entry name" value="POLY-BETA-1,6-N-ACETYL-D-GLUCOSAMINE N-DEACETYLASE"/>
    <property type="match status" value="1"/>
</dbReference>
<organism evidence="8 9">
    <name type="scientific">Ruegeria atlantica</name>
    <dbReference type="NCBI Taxonomy" id="81569"/>
    <lineage>
        <taxon>Bacteria</taxon>
        <taxon>Pseudomonadati</taxon>
        <taxon>Pseudomonadota</taxon>
        <taxon>Alphaproteobacteria</taxon>
        <taxon>Rhodobacterales</taxon>
        <taxon>Roseobacteraceae</taxon>
        <taxon>Ruegeria</taxon>
    </lineage>
</organism>
<comment type="caution">
    <text evidence="8">The sequence shown here is derived from an EMBL/GenBank/DDBJ whole genome shotgun (WGS) entry which is preliminary data.</text>
</comment>
<keyword evidence="5" id="KW-0732">Signal</keyword>
<evidence type="ECO:0000256" key="6">
    <source>
        <dbReference type="ARBA" id="ARBA00032976"/>
    </source>
</evidence>
<dbReference type="Pfam" id="PF01522">
    <property type="entry name" value="Polysacc_deac_1"/>
    <property type="match status" value="1"/>
</dbReference>
<proteinExistence type="inferred from homology"/>
<dbReference type="GO" id="GO:0005576">
    <property type="term" value="C:extracellular region"/>
    <property type="evidence" value="ECO:0007669"/>
    <property type="project" value="UniProtKB-SubCell"/>
</dbReference>
<protein>
    <recommendedName>
        <fullName evidence="4">Chitooligosaccharide deacetylase</fullName>
    </recommendedName>
    <alternativeName>
        <fullName evidence="6">Nodulation protein B</fullName>
    </alternativeName>
</protein>
<comment type="similarity">
    <text evidence="3">Belongs to the polysaccharide deacetylase family.</text>
</comment>
<dbReference type="EMBL" id="WVRA01000012">
    <property type="protein sequence ID" value="NOE20725.1"/>
    <property type="molecule type" value="Genomic_DNA"/>
</dbReference>
<evidence type="ECO:0000256" key="1">
    <source>
        <dbReference type="ARBA" id="ARBA00003236"/>
    </source>
</evidence>
<dbReference type="Proteomes" id="UP000597886">
    <property type="component" value="Unassembled WGS sequence"/>
</dbReference>
<dbReference type="InterPro" id="IPR002509">
    <property type="entry name" value="NODB_dom"/>
</dbReference>
<dbReference type="SUPFAM" id="SSF88713">
    <property type="entry name" value="Glycoside hydrolase/deacetylase"/>
    <property type="match status" value="1"/>
</dbReference>
<evidence type="ECO:0000256" key="3">
    <source>
        <dbReference type="ARBA" id="ARBA00010973"/>
    </source>
</evidence>
<comment type="subcellular location">
    <subcellularLocation>
        <location evidence="2">Secreted</location>
    </subcellularLocation>
</comment>
<gene>
    <name evidence="8" type="ORF">GS634_21555</name>
</gene>
<accession>A0AA91BQ68</accession>
<dbReference type="CDD" id="cd10918">
    <property type="entry name" value="CE4_NodB_like_5s_6s"/>
    <property type="match status" value="1"/>
</dbReference>
<feature type="domain" description="NodB homology" evidence="7">
    <location>
        <begin position="47"/>
        <end position="226"/>
    </location>
</feature>
<sequence length="226" mass="24907">MTTGTSIIFHGIGTPERALEPGEAPYWLSVSQFEYALDRIAQAPDPDHFTITFDDGNLSDYSIALPALAARNLRGRFFVLTDRIGQVGSLDVEHLHTLRDAGMTIGSHGIGHTVWPTLDDAALTEELCASRAQLEKICGHPVTEAGIPFGRYDARVLRALRDAGYTAAWSSDGGNWRANNFLRPRTSLRGDMSTHEMGATLSGQMPPLRRLRRALGMSRRRWMTTG</sequence>
<evidence type="ECO:0000256" key="4">
    <source>
        <dbReference type="ARBA" id="ARBA00020071"/>
    </source>
</evidence>
<dbReference type="InterPro" id="IPR051398">
    <property type="entry name" value="Polysacch_Deacetylase"/>
</dbReference>
<dbReference type="AlphaFoldDB" id="A0AA91BQ68"/>
<evidence type="ECO:0000256" key="2">
    <source>
        <dbReference type="ARBA" id="ARBA00004613"/>
    </source>
</evidence>
<dbReference type="RefSeq" id="WP_171331841.1">
    <property type="nucleotide sequence ID" value="NZ_WVRA01000012.1"/>
</dbReference>
<dbReference type="PANTHER" id="PTHR34216">
    <property type="match status" value="1"/>
</dbReference>
<evidence type="ECO:0000313" key="8">
    <source>
        <dbReference type="EMBL" id="NOE20725.1"/>
    </source>
</evidence>
<dbReference type="GO" id="GO:0016810">
    <property type="term" value="F:hydrolase activity, acting on carbon-nitrogen (but not peptide) bonds"/>
    <property type="evidence" value="ECO:0007669"/>
    <property type="project" value="InterPro"/>
</dbReference>
<dbReference type="InterPro" id="IPR011330">
    <property type="entry name" value="Glyco_hydro/deAcase_b/a-brl"/>
</dbReference>
<name>A0AA91BQ68_9RHOB</name>
<evidence type="ECO:0000256" key="5">
    <source>
        <dbReference type="ARBA" id="ARBA00022729"/>
    </source>
</evidence>
<dbReference type="PROSITE" id="PS51677">
    <property type="entry name" value="NODB"/>
    <property type="match status" value="1"/>
</dbReference>
<evidence type="ECO:0000313" key="9">
    <source>
        <dbReference type="Proteomes" id="UP000597886"/>
    </source>
</evidence>
<evidence type="ECO:0000259" key="7">
    <source>
        <dbReference type="PROSITE" id="PS51677"/>
    </source>
</evidence>
<reference evidence="8" key="1">
    <citation type="submission" date="2019-12" db="EMBL/GenBank/DDBJ databases">
        <title>Ruegeria JWLKs population differentiation of coral mucus and skeleton niches.</title>
        <authorList>
            <person name="Luo D."/>
        </authorList>
    </citation>
    <scope>NUCLEOTIDE SEQUENCE</scope>
    <source>
        <strain evidence="8">HKCCD6181</strain>
    </source>
</reference>